<keyword evidence="1 2" id="KW-0732">Signal</keyword>
<evidence type="ECO:0000256" key="1">
    <source>
        <dbReference type="ARBA" id="ARBA00022729"/>
    </source>
</evidence>
<dbReference type="AlphaFoldDB" id="A0A432V7Z2"/>
<evidence type="ECO:0000259" key="3">
    <source>
        <dbReference type="SMART" id="SM00062"/>
    </source>
</evidence>
<dbReference type="SUPFAM" id="SSF53850">
    <property type="entry name" value="Periplasmic binding protein-like II"/>
    <property type="match status" value="1"/>
</dbReference>
<dbReference type="CDD" id="cd01004">
    <property type="entry name" value="PBP2_MidA_like"/>
    <property type="match status" value="1"/>
</dbReference>
<organism evidence="4 5">
    <name type="scientific">Borborobacter arsenicus</name>
    <dbReference type="NCBI Taxonomy" id="1851146"/>
    <lineage>
        <taxon>Bacteria</taxon>
        <taxon>Pseudomonadati</taxon>
        <taxon>Pseudomonadota</taxon>
        <taxon>Alphaproteobacteria</taxon>
        <taxon>Hyphomicrobiales</taxon>
        <taxon>Phyllobacteriaceae</taxon>
        <taxon>Borborobacter</taxon>
    </lineage>
</organism>
<dbReference type="PROSITE" id="PS51257">
    <property type="entry name" value="PROKAR_LIPOPROTEIN"/>
    <property type="match status" value="1"/>
</dbReference>
<dbReference type="PANTHER" id="PTHR35936:SF17">
    <property type="entry name" value="ARGININE-BINDING EXTRACELLULAR PROTEIN ARTP"/>
    <property type="match status" value="1"/>
</dbReference>
<dbReference type="Pfam" id="PF00497">
    <property type="entry name" value="SBP_bac_3"/>
    <property type="match status" value="1"/>
</dbReference>
<dbReference type="InterPro" id="IPR001638">
    <property type="entry name" value="Solute-binding_3/MltF_N"/>
</dbReference>
<evidence type="ECO:0000256" key="2">
    <source>
        <dbReference type="SAM" id="SignalP"/>
    </source>
</evidence>
<dbReference type="EMBL" id="RKST01000007">
    <property type="protein sequence ID" value="RUM98302.1"/>
    <property type="molecule type" value="Genomic_DNA"/>
</dbReference>
<accession>A0A432V7Z2</accession>
<dbReference type="SMART" id="SM00062">
    <property type="entry name" value="PBPb"/>
    <property type="match status" value="1"/>
</dbReference>
<feature type="chain" id="PRO_5019155602" evidence="2">
    <location>
        <begin position="28"/>
        <end position="314"/>
    </location>
</feature>
<gene>
    <name evidence="4" type="ORF">EET67_08280</name>
</gene>
<reference evidence="4 5" key="1">
    <citation type="submission" date="2018-11" db="EMBL/GenBank/DDBJ databases">
        <title>Pseudaminobacter arsenicus sp. nov., an arsenic-resistant bacterium isolated from arsenic-rich aquifers.</title>
        <authorList>
            <person name="Mu Y."/>
        </authorList>
    </citation>
    <scope>NUCLEOTIDE SEQUENCE [LARGE SCALE GENOMIC DNA]</scope>
    <source>
        <strain evidence="4 5">CB3</strain>
    </source>
</reference>
<dbReference type="OrthoDB" id="4577708at2"/>
<dbReference type="PANTHER" id="PTHR35936">
    <property type="entry name" value="MEMBRANE-BOUND LYTIC MUREIN TRANSGLYCOSYLASE F"/>
    <property type="match status" value="1"/>
</dbReference>
<dbReference type="Proteomes" id="UP000281647">
    <property type="component" value="Unassembled WGS sequence"/>
</dbReference>
<protein>
    <submittedName>
        <fullName evidence="4">ABC transporter substrate-binding protein</fullName>
    </submittedName>
</protein>
<sequence>MNSAFRQWAGSLAVVACCLSPVPNAFAQSENVVRMSVAADIGALPGVELDQALRDSLPASVRDSGTLRVATAAFTPPISFYGPNNTEIVGIAADLATAFGVMFGVDVEMIDLAMDSATIPAIKSGRFDMAIAGTNDTVERQQQIDFLDYMYDGKTIMVQQGNPLKIGEMKDLCGKTVAVGVGTLQEKIAMSLSGRCQEAINILSIPKQPDVIVAVRSGRADATINGYATSVYTTENQIQNGRGLEAIQEVREAVGYVGMVFSKQNSAMRDASQRALQKLIDSGGYKAIMEKWGLAPLVVEQAKINDAGSLPLDY</sequence>
<name>A0A432V7Z2_9HYPH</name>
<evidence type="ECO:0000313" key="5">
    <source>
        <dbReference type="Proteomes" id="UP000281647"/>
    </source>
</evidence>
<comment type="caution">
    <text evidence="4">The sequence shown here is derived from an EMBL/GenBank/DDBJ whole genome shotgun (WGS) entry which is preliminary data.</text>
</comment>
<dbReference type="Gene3D" id="3.40.190.10">
    <property type="entry name" value="Periplasmic binding protein-like II"/>
    <property type="match status" value="2"/>
</dbReference>
<feature type="signal peptide" evidence="2">
    <location>
        <begin position="1"/>
        <end position="27"/>
    </location>
</feature>
<keyword evidence="5" id="KW-1185">Reference proteome</keyword>
<evidence type="ECO:0000313" key="4">
    <source>
        <dbReference type="EMBL" id="RUM98302.1"/>
    </source>
</evidence>
<feature type="domain" description="Solute-binding protein family 3/N-terminal" evidence="3">
    <location>
        <begin position="66"/>
        <end position="296"/>
    </location>
</feature>
<proteinExistence type="predicted"/>